<evidence type="ECO:0000313" key="1">
    <source>
        <dbReference type="EMBL" id="KAG2954472.1"/>
    </source>
</evidence>
<evidence type="ECO:0000313" key="2">
    <source>
        <dbReference type="Proteomes" id="UP000736787"/>
    </source>
</evidence>
<name>A0A8T1EIP3_9STRA</name>
<dbReference type="EMBL" id="RCMK01000013">
    <property type="protein sequence ID" value="KAG2954472.1"/>
    <property type="molecule type" value="Genomic_DNA"/>
</dbReference>
<comment type="caution">
    <text evidence="1">The sequence shown here is derived from an EMBL/GenBank/DDBJ whole genome shotgun (WGS) entry which is preliminary data.</text>
</comment>
<sequence>MFLVVRKGFGGDVILARVVGKALEKLDSHNLNTAASMAPVYERVLFKRWIKSDNEPKSTYRKIFDVEDASAGRLDNGFVTRYRKY</sequence>
<proteinExistence type="predicted"/>
<accession>A0A8T1EIP3</accession>
<gene>
    <name evidence="1" type="ORF">PC117_g1164</name>
</gene>
<organism evidence="1 2">
    <name type="scientific">Phytophthora cactorum</name>
    <dbReference type="NCBI Taxonomy" id="29920"/>
    <lineage>
        <taxon>Eukaryota</taxon>
        <taxon>Sar</taxon>
        <taxon>Stramenopiles</taxon>
        <taxon>Oomycota</taxon>
        <taxon>Peronosporomycetes</taxon>
        <taxon>Peronosporales</taxon>
        <taxon>Peronosporaceae</taxon>
        <taxon>Phytophthora</taxon>
    </lineage>
</organism>
<reference evidence="1" key="1">
    <citation type="submission" date="2018-10" db="EMBL/GenBank/DDBJ databases">
        <title>Effector identification in a new, highly contiguous assembly of the strawberry crown rot pathogen Phytophthora cactorum.</title>
        <authorList>
            <person name="Armitage A.D."/>
            <person name="Nellist C.F."/>
            <person name="Bates H."/>
            <person name="Vickerstaff R.J."/>
            <person name="Harrison R.J."/>
        </authorList>
    </citation>
    <scope>NUCLEOTIDE SEQUENCE</scope>
    <source>
        <strain evidence="1">4040</strain>
    </source>
</reference>
<protein>
    <submittedName>
        <fullName evidence="1">Uncharacterized protein</fullName>
    </submittedName>
</protein>
<dbReference type="Proteomes" id="UP000736787">
    <property type="component" value="Unassembled WGS sequence"/>
</dbReference>
<dbReference type="AlphaFoldDB" id="A0A8T1EIP3"/>